<sequence>MTKYLLPLLFAATVVAEESTLEKFGALVIRLHQGTEDLFVNINSHTWAETEEQREYLDDGYFVKAMKELHGKPIRRLQMRKSRITDSGLDALAQFPNLKKLEISNSKITDEGIKKIVMYCPQIEYLNVWGITSVTDKSLIHLRDLWTLKDLYLFGTSVTWDAANKHRGIMQAMAANEDLTIYLGSHKPTLYAFSNEEHWKAT</sequence>
<dbReference type="AlphaFoldDB" id="A0A382QVJ7"/>
<dbReference type="InterPro" id="IPR032675">
    <property type="entry name" value="LRR_dom_sf"/>
</dbReference>
<gene>
    <name evidence="2" type="ORF">METZ01_LOCUS341841</name>
</gene>
<proteinExistence type="predicted"/>
<dbReference type="Pfam" id="PF24758">
    <property type="entry name" value="LRR_At5g56370"/>
    <property type="match status" value="1"/>
</dbReference>
<dbReference type="EMBL" id="UINC01116919">
    <property type="protein sequence ID" value="SVC88987.1"/>
    <property type="molecule type" value="Genomic_DNA"/>
</dbReference>
<organism evidence="2">
    <name type="scientific">marine metagenome</name>
    <dbReference type="NCBI Taxonomy" id="408172"/>
    <lineage>
        <taxon>unclassified sequences</taxon>
        <taxon>metagenomes</taxon>
        <taxon>ecological metagenomes</taxon>
    </lineage>
</organism>
<reference evidence="2" key="1">
    <citation type="submission" date="2018-05" db="EMBL/GenBank/DDBJ databases">
        <authorList>
            <person name="Lanie J.A."/>
            <person name="Ng W.-L."/>
            <person name="Kazmierczak K.M."/>
            <person name="Andrzejewski T.M."/>
            <person name="Davidsen T.M."/>
            <person name="Wayne K.J."/>
            <person name="Tettelin H."/>
            <person name="Glass J.I."/>
            <person name="Rusch D."/>
            <person name="Podicherti R."/>
            <person name="Tsui H.-C.T."/>
            <person name="Winkler M.E."/>
        </authorList>
    </citation>
    <scope>NUCLEOTIDE SEQUENCE</scope>
</reference>
<protein>
    <recommendedName>
        <fullName evidence="1">F-box/LRR-repeat protein 15/At3g58940/PEG3-like LRR domain-containing protein</fullName>
    </recommendedName>
</protein>
<dbReference type="InterPro" id="IPR055411">
    <property type="entry name" value="LRR_FXL15/At3g58940/PEG3-like"/>
</dbReference>
<name>A0A382QVJ7_9ZZZZ</name>
<evidence type="ECO:0000313" key="2">
    <source>
        <dbReference type="EMBL" id="SVC88987.1"/>
    </source>
</evidence>
<feature type="domain" description="F-box/LRR-repeat protein 15/At3g58940/PEG3-like LRR" evidence="1">
    <location>
        <begin position="74"/>
        <end position="141"/>
    </location>
</feature>
<feature type="non-terminal residue" evidence="2">
    <location>
        <position position="202"/>
    </location>
</feature>
<dbReference type="SMART" id="SM00367">
    <property type="entry name" value="LRR_CC"/>
    <property type="match status" value="3"/>
</dbReference>
<dbReference type="Gene3D" id="3.80.10.10">
    <property type="entry name" value="Ribonuclease Inhibitor"/>
    <property type="match status" value="1"/>
</dbReference>
<dbReference type="InterPro" id="IPR006553">
    <property type="entry name" value="Leu-rich_rpt_Cys-con_subtyp"/>
</dbReference>
<evidence type="ECO:0000259" key="1">
    <source>
        <dbReference type="Pfam" id="PF24758"/>
    </source>
</evidence>
<accession>A0A382QVJ7</accession>
<dbReference type="SUPFAM" id="SSF52047">
    <property type="entry name" value="RNI-like"/>
    <property type="match status" value="1"/>
</dbReference>